<reference key="2">
    <citation type="submission" date="2011-02" db="EMBL/GenBank/DDBJ databases">
        <title>Genome sequence of Microbacterium testaceum StLB037.</title>
        <authorList>
            <person name="Morohoshi T."/>
            <person name="Wang W.Z."/>
            <person name="Someya N."/>
            <person name="Ikeda T."/>
        </authorList>
    </citation>
    <scope>NUCLEOTIDE SEQUENCE</scope>
    <source>
        <strain>StLB037</strain>
    </source>
</reference>
<evidence type="ECO:0000313" key="3">
    <source>
        <dbReference type="Proteomes" id="UP000008975"/>
    </source>
</evidence>
<name>E8ND80_MICTS</name>
<sequence>MQGPWARRRERRGTARPARSAVSRIWPNPDPGPKLTRVTDGDHPRFPLLLPPDTAGLDGMRATLTGADAVGDLGTDLAATLAWVTSVARPHSLATTWELLASVAARDVAAARMLEPHLDALAILDEAAAAGFAPDLDTSGSWGVFAAEGPGMRLEARRDAGTWTLHGTKPWCSLAADLDRALVTAWVDDTHRQLFALDLRDPAVTARPGPWHARGLERVVSAPIDVDGAPAVPVGDAGWYLRRPGFAHGGVGVAACWWGGAVPLRDPLAAAAARDSADQLSRVHLARADVALWAARAVLVETATVFGAGGEASEGLRANRARTVVADAVETTVAEAARALGPGPLVVDEAHARRVADLQVYIRQHHGDRDLARIGADIAAGNAAW</sequence>
<feature type="compositionally biased region" description="Basic residues" evidence="1">
    <location>
        <begin position="1"/>
        <end position="11"/>
    </location>
</feature>
<dbReference type="AlphaFoldDB" id="E8ND80"/>
<evidence type="ECO:0000256" key="1">
    <source>
        <dbReference type="SAM" id="MobiDB-lite"/>
    </source>
</evidence>
<organism evidence="2 3">
    <name type="scientific">Microbacterium testaceum (strain StLB037)</name>
    <dbReference type="NCBI Taxonomy" id="979556"/>
    <lineage>
        <taxon>Bacteria</taxon>
        <taxon>Bacillati</taxon>
        <taxon>Actinomycetota</taxon>
        <taxon>Actinomycetes</taxon>
        <taxon>Micrococcales</taxon>
        <taxon>Microbacteriaceae</taxon>
        <taxon>Microbacterium</taxon>
    </lineage>
</organism>
<reference evidence="2 3" key="1">
    <citation type="journal article" date="2011" name="J. Bacteriol.">
        <title>Genome sequence of Microbacterium testaceum StLB037, an N-acylhomoserine lactone-degrading bacterium isolated from potato leaves.</title>
        <authorList>
            <person name="Morohoshi T."/>
            <person name="Wang W.-Z."/>
            <person name="Someya N."/>
            <person name="Ikeda T."/>
        </authorList>
    </citation>
    <scope>NUCLEOTIDE SEQUENCE [LARGE SCALE GENOMIC DNA]</scope>
    <source>
        <strain evidence="2 3">StLB037</strain>
    </source>
</reference>
<proteinExistence type="predicted"/>
<accession>E8ND80</accession>
<dbReference type="KEGG" id="mts:MTES_1974"/>
<dbReference type="GO" id="GO:0016627">
    <property type="term" value="F:oxidoreductase activity, acting on the CH-CH group of donors"/>
    <property type="evidence" value="ECO:0007669"/>
    <property type="project" value="InterPro"/>
</dbReference>
<dbReference type="InterPro" id="IPR046373">
    <property type="entry name" value="Acyl-CoA_Oxase/DH_mid-dom_sf"/>
</dbReference>
<dbReference type="Gene3D" id="2.40.110.10">
    <property type="entry name" value="Butyryl-CoA Dehydrogenase, subunit A, domain 2"/>
    <property type="match status" value="1"/>
</dbReference>
<dbReference type="EMBL" id="AP012052">
    <property type="protein sequence ID" value="BAJ74938.1"/>
    <property type="molecule type" value="Genomic_DNA"/>
</dbReference>
<dbReference type="STRING" id="979556.MTES_1974"/>
<dbReference type="HOGENOM" id="CLU_058409_0_0_11"/>
<feature type="region of interest" description="Disordered" evidence="1">
    <location>
        <begin position="1"/>
        <end position="45"/>
    </location>
</feature>
<dbReference type="Proteomes" id="UP000008975">
    <property type="component" value="Chromosome"/>
</dbReference>
<dbReference type="InterPro" id="IPR009100">
    <property type="entry name" value="AcylCoA_DH/oxidase_NM_dom_sf"/>
</dbReference>
<evidence type="ECO:0000313" key="2">
    <source>
        <dbReference type="EMBL" id="BAJ74938.1"/>
    </source>
</evidence>
<protein>
    <submittedName>
        <fullName evidence="2">Acyl-CoA dehydrogenase</fullName>
    </submittedName>
</protein>
<dbReference type="eggNOG" id="COG1960">
    <property type="taxonomic scope" value="Bacteria"/>
</dbReference>
<dbReference type="SUPFAM" id="SSF56645">
    <property type="entry name" value="Acyl-CoA dehydrogenase NM domain-like"/>
    <property type="match status" value="1"/>
</dbReference>
<gene>
    <name evidence="2" type="ordered locus">MTES_1974</name>
</gene>